<dbReference type="GO" id="GO:0016020">
    <property type="term" value="C:membrane"/>
    <property type="evidence" value="ECO:0007669"/>
    <property type="project" value="UniProtKB-SubCell"/>
</dbReference>
<proteinExistence type="predicted"/>
<dbReference type="PROSITE" id="PS50848">
    <property type="entry name" value="START"/>
    <property type="match status" value="1"/>
</dbReference>
<dbReference type="InterPro" id="IPR023393">
    <property type="entry name" value="START-like_dom_sf"/>
</dbReference>
<keyword evidence="11" id="KW-0446">Lipid-binding</keyword>
<keyword evidence="5" id="KW-0963">Cytoplasm</keyword>
<keyword evidence="10" id="KW-0969">Cilium</keyword>
<evidence type="ECO:0000256" key="12">
    <source>
        <dbReference type="ARBA" id="ARBA00023136"/>
    </source>
</evidence>
<evidence type="ECO:0000256" key="3">
    <source>
        <dbReference type="ARBA" id="ARBA00004496"/>
    </source>
</evidence>
<evidence type="ECO:0000256" key="14">
    <source>
        <dbReference type="ARBA" id="ARBA00070345"/>
    </source>
</evidence>
<evidence type="ECO:0000256" key="6">
    <source>
        <dbReference type="ARBA" id="ARBA00022553"/>
    </source>
</evidence>
<evidence type="ECO:0000256" key="17">
    <source>
        <dbReference type="SAM" id="MobiDB-lite"/>
    </source>
</evidence>
<evidence type="ECO:0000256" key="1">
    <source>
        <dbReference type="ARBA" id="ARBA00004230"/>
    </source>
</evidence>
<evidence type="ECO:0000256" key="10">
    <source>
        <dbReference type="ARBA" id="ARBA00023069"/>
    </source>
</evidence>
<evidence type="ECO:0000259" key="18">
    <source>
        <dbReference type="PROSITE" id="PS50848"/>
    </source>
</evidence>
<keyword evidence="12" id="KW-0472">Membrane</keyword>
<dbReference type="GO" id="GO:0006869">
    <property type="term" value="P:lipid transport"/>
    <property type="evidence" value="ECO:0007669"/>
    <property type="project" value="UniProtKB-KW"/>
</dbReference>
<evidence type="ECO:0000256" key="16">
    <source>
        <dbReference type="ARBA" id="ARBA00080073"/>
    </source>
</evidence>
<organism evidence="19 20">
    <name type="scientific">Callipepla squamata</name>
    <name type="common">Scaled quail</name>
    <dbReference type="NCBI Taxonomy" id="9009"/>
    <lineage>
        <taxon>Eukaryota</taxon>
        <taxon>Metazoa</taxon>
        <taxon>Chordata</taxon>
        <taxon>Craniata</taxon>
        <taxon>Vertebrata</taxon>
        <taxon>Euteleostomi</taxon>
        <taxon>Archelosauria</taxon>
        <taxon>Archosauria</taxon>
        <taxon>Dinosauria</taxon>
        <taxon>Saurischia</taxon>
        <taxon>Theropoda</taxon>
        <taxon>Coelurosauria</taxon>
        <taxon>Aves</taxon>
        <taxon>Neognathae</taxon>
        <taxon>Galloanserae</taxon>
        <taxon>Galliformes</taxon>
        <taxon>Odontophoridae</taxon>
        <taxon>Callipepla</taxon>
    </lineage>
</organism>
<evidence type="ECO:0000256" key="7">
    <source>
        <dbReference type="ARBA" id="ARBA00022846"/>
    </source>
</evidence>
<keyword evidence="20" id="KW-1185">Reference proteome</keyword>
<dbReference type="EMBL" id="MCFN01000203">
    <property type="protein sequence ID" value="OXB62670.1"/>
    <property type="molecule type" value="Genomic_DNA"/>
</dbReference>
<gene>
    <name evidence="19" type="ORF">ASZ78_006489</name>
</gene>
<dbReference type="InterPro" id="IPR002913">
    <property type="entry name" value="START_lipid-bd_dom"/>
</dbReference>
<comment type="caution">
    <text evidence="19">The sequence shown here is derived from an EMBL/GenBank/DDBJ whole genome shotgun (WGS) entry which is preliminary data.</text>
</comment>
<evidence type="ECO:0000256" key="11">
    <source>
        <dbReference type="ARBA" id="ARBA00023121"/>
    </source>
</evidence>
<dbReference type="OrthoDB" id="5403181at2759"/>
<evidence type="ECO:0000256" key="2">
    <source>
        <dbReference type="ARBA" id="ARBA00004370"/>
    </source>
</evidence>
<keyword evidence="7" id="KW-0282">Flagellum</keyword>
<dbReference type="PANTHER" id="PTHR19308:SF14">
    <property type="entry name" value="START DOMAIN-CONTAINING PROTEIN"/>
    <property type="match status" value="1"/>
</dbReference>
<dbReference type="GO" id="GO:0031514">
    <property type="term" value="C:motile cilium"/>
    <property type="evidence" value="ECO:0007669"/>
    <property type="project" value="UniProtKB-SubCell"/>
</dbReference>
<dbReference type="SUPFAM" id="SSF55961">
    <property type="entry name" value="Bet v1-like"/>
    <property type="match status" value="1"/>
</dbReference>
<evidence type="ECO:0000256" key="4">
    <source>
        <dbReference type="ARBA" id="ARBA00022448"/>
    </source>
</evidence>
<keyword evidence="6" id="KW-0597">Phosphoprotein</keyword>
<keyword evidence="8" id="KW-0007">Acetylation</keyword>
<evidence type="ECO:0000256" key="13">
    <source>
        <dbReference type="ARBA" id="ARBA00023273"/>
    </source>
</evidence>
<evidence type="ECO:0000256" key="15">
    <source>
        <dbReference type="ARBA" id="ARBA00076937"/>
    </source>
</evidence>
<dbReference type="Gene3D" id="3.30.530.20">
    <property type="match status" value="1"/>
</dbReference>
<evidence type="ECO:0000313" key="19">
    <source>
        <dbReference type="EMBL" id="OXB62670.1"/>
    </source>
</evidence>
<dbReference type="STRING" id="9009.A0A226N5T4"/>
<reference evidence="19 20" key="1">
    <citation type="submission" date="2016-07" db="EMBL/GenBank/DDBJ databases">
        <title>Disparate Historic Effective Population Sizes Predicted by Modern Levels of Genome Diversity for the Scaled Quail (Callipepla squamata) and the Northern Bobwhite (Colinus virginianus): Inferences from First and Second Generation Draft Genome Assemblies for Sympatric New World Quail.</title>
        <authorList>
            <person name="Oldeschulte D.L."/>
            <person name="Halley Y.A."/>
            <person name="Bhattarai E.K."/>
            <person name="Brashear W.A."/>
            <person name="Hill J."/>
            <person name="Metz R.P."/>
            <person name="Johnson C.D."/>
            <person name="Rollins D."/>
            <person name="Peterson M.J."/>
            <person name="Bickhart D.M."/>
            <person name="Decker J.E."/>
            <person name="Seabury C.M."/>
        </authorList>
    </citation>
    <scope>NUCLEOTIDE SEQUENCE [LARGE SCALE GENOMIC DNA]</scope>
    <source>
        <strain evidence="19 20">Texas</strain>
        <tissue evidence="19">Leg muscle</tissue>
    </source>
</reference>
<feature type="compositionally biased region" description="Acidic residues" evidence="17">
    <location>
        <begin position="302"/>
        <end position="314"/>
    </location>
</feature>
<dbReference type="GO" id="GO:0005829">
    <property type="term" value="C:cytosol"/>
    <property type="evidence" value="ECO:0007669"/>
    <property type="project" value="UniProtKB-ARBA"/>
</dbReference>
<dbReference type="Pfam" id="PF01852">
    <property type="entry name" value="START"/>
    <property type="match status" value="1"/>
</dbReference>
<feature type="region of interest" description="Disordered" evidence="17">
    <location>
        <begin position="301"/>
        <end position="323"/>
    </location>
</feature>
<keyword evidence="4" id="KW-0813">Transport</keyword>
<comment type="subcellular location">
    <subcellularLocation>
        <location evidence="1">Cell projection</location>
        <location evidence="1">Cilium</location>
        <location evidence="1">Flagellum</location>
    </subcellularLocation>
    <subcellularLocation>
        <location evidence="3">Cytoplasm</location>
    </subcellularLocation>
    <subcellularLocation>
        <location evidence="2">Membrane</location>
    </subcellularLocation>
</comment>
<feature type="domain" description="START" evidence="18">
    <location>
        <begin position="114"/>
        <end position="264"/>
    </location>
</feature>
<keyword evidence="13" id="KW-0966">Cell projection</keyword>
<name>A0A226N5T4_CALSU</name>
<evidence type="ECO:0000313" key="20">
    <source>
        <dbReference type="Proteomes" id="UP000198323"/>
    </source>
</evidence>
<dbReference type="Proteomes" id="UP000198323">
    <property type="component" value="Unassembled WGS sequence"/>
</dbReference>
<evidence type="ECO:0000256" key="8">
    <source>
        <dbReference type="ARBA" id="ARBA00022990"/>
    </source>
</evidence>
<evidence type="ECO:0000256" key="9">
    <source>
        <dbReference type="ARBA" id="ARBA00023055"/>
    </source>
</evidence>
<sequence>SQRPPGGFDVAGGGGSCSCRPLGGDTAGLRGTVPVLGCMEVPDAAAFRAFRQRCQDGSWQRERGGLAVSLQLPPPGCAVHQLKVRVGGWGVCVGGGDLEPALSSRCSLQCRMDVPDVPAETMYDVLHDSEYRGEWDSNVIDTHNIAQVADNADVGYYAWRCPKPLKNRDVVLLRAWQVEDGYHTIISFSIKHPKYPPRKDLVRAVCLLTGYLVHSTGPNSCSLTYLAQVDPKGSLPKWVVNKASQYLVPQMLKKLHKACVQYPAWKQQHNVNMKPWLYPEQNKLPMLAVSELALQSAASLENIDESSLAEEKDESSDRGGLEN</sequence>
<accession>A0A226N5T4</accession>
<dbReference type="GO" id="GO:0008289">
    <property type="term" value="F:lipid binding"/>
    <property type="evidence" value="ECO:0007669"/>
    <property type="project" value="UniProtKB-KW"/>
</dbReference>
<evidence type="ECO:0000256" key="5">
    <source>
        <dbReference type="ARBA" id="ARBA00022490"/>
    </source>
</evidence>
<dbReference type="FunFam" id="3.30.530.20:FF:000008">
    <property type="entry name" value="START domain containing 10"/>
    <property type="match status" value="1"/>
</dbReference>
<dbReference type="InterPro" id="IPR041951">
    <property type="entry name" value="STARD10_START"/>
</dbReference>
<dbReference type="CDD" id="cd08871">
    <property type="entry name" value="START_STARD10-like"/>
    <property type="match status" value="1"/>
</dbReference>
<protein>
    <recommendedName>
        <fullName evidence="14">START domain-containing protein 10</fullName>
    </recommendedName>
    <alternativeName>
        <fullName evidence="15">PCTP-like protein</fullName>
    </alternativeName>
    <alternativeName>
        <fullName evidence="16">StAR-related lipid transfer protein 10</fullName>
    </alternativeName>
</protein>
<feature type="non-terminal residue" evidence="19">
    <location>
        <position position="1"/>
    </location>
</feature>
<dbReference type="AlphaFoldDB" id="A0A226N5T4"/>
<dbReference type="InterPro" id="IPR051213">
    <property type="entry name" value="START_lipid_transfer"/>
</dbReference>
<dbReference type="PANTHER" id="PTHR19308">
    <property type="entry name" value="PHOSPHATIDYLCHOLINE TRANSFER PROTEIN"/>
    <property type="match status" value="1"/>
</dbReference>
<keyword evidence="9" id="KW-0445">Lipid transport</keyword>
<dbReference type="SMART" id="SM00234">
    <property type="entry name" value="START"/>
    <property type="match status" value="1"/>
</dbReference>